<keyword evidence="3" id="KW-1185">Reference proteome</keyword>
<dbReference type="KEGG" id="teu:TEU_08610"/>
<protein>
    <submittedName>
        <fullName evidence="2">Uncharacterized protein</fullName>
    </submittedName>
</protein>
<dbReference type="RefSeq" id="WP_050003357.1">
    <property type="nucleotide sequence ID" value="NZ_CP008887.1"/>
</dbReference>
<keyword evidence="1" id="KW-1133">Transmembrane helix</keyword>
<organism evidence="2 3">
    <name type="scientific">Thermococcus eurythermalis</name>
    <dbReference type="NCBI Taxonomy" id="1505907"/>
    <lineage>
        <taxon>Archaea</taxon>
        <taxon>Methanobacteriati</taxon>
        <taxon>Methanobacteriota</taxon>
        <taxon>Thermococci</taxon>
        <taxon>Thermococcales</taxon>
        <taxon>Thermococcaceae</taxon>
        <taxon>Thermococcus</taxon>
    </lineage>
</organism>
<dbReference type="AlphaFoldDB" id="A0A097QV92"/>
<reference evidence="2 3" key="1">
    <citation type="journal article" date="2015" name="Int. J. Syst. Evol. Microbiol.">
        <title>Thermococcus eurythermalis sp. nov., a conditional piezophilic hyperthermophilic archaeon with a wide temperature range isolated from an oil-immersed chimney in the Guaymas Basin.</title>
        <authorList>
            <person name="Zhao W."/>
            <person name="Zeng X."/>
            <person name="Xiao X."/>
        </authorList>
    </citation>
    <scope>NUCLEOTIDE SEQUENCE [LARGE SCALE GENOMIC DNA]</scope>
    <source>
        <strain evidence="2 3">A501</strain>
    </source>
</reference>
<gene>
    <name evidence="2" type="ORF">TEU_08610</name>
</gene>
<evidence type="ECO:0000313" key="2">
    <source>
        <dbReference type="EMBL" id="AIU70387.1"/>
    </source>
</evidence>
<accession>A0A097QV92</accession>
<sequence>MRRFKCIIPREWFLLALIGLYLVLTVFDPGLPRRTPQLIDWKSISAITGLLTSFPARARVRLNSSPLMGRFAGS</sequence>
<proteinExistence type="predicted"/>
<evidence type="ECO:0000256" key="1">
    <source>
        <dbReference type="SAM" id="Phobius"/>
    </source>
</evidence>
<dbReference type="EMBL" id="CP008887">
    <property type="protein sequence ID" value="AIU70387.1"/>
    <property type="molecule type" value="Genomic_DNA"/>
</dbReference>
<keyword evidence="1" id="KW-0812">Transmembrane</keyword>
<dbReference type="HOGENOM" id="CLU_2679122_0_0_2"/>
<feature type="transmembrane region" description="Helical" evidence="1">
    <location>
        <begin position="12"/>
        <end position="31"/>
    </location>
</feature>
<name>A0A097QV92_9EURY</name>
<keyword evidence="1" id="KW-0472">Membrane</keyword>
<evidence type="ECO:0000313" key="3">
    <source>
        <dbReference type="Proteomes" id="UP000029980"/>
    </source>
</evidence>
<dbReference type="Proteomes" id="UP000029980">
    <property type="component" value="Chromosome"/>
</dbReference>
<dbReference type="GeneID" id="25153494"/>